<proteinExistence type="predicted"/>
<feature type="transmembrane region" description="Helical" evidence="1">
    <location>
        <begin position="17"/>
        <end position="35"/>
    </location>
</feature>
<dbReference type="AlphaFoldDB" id="A0A0G1KEY8"/>
<evidence type="ECO:0000256" key="1">
    <source>
        <dbReference type="SAM" id="Phobius"/>
    </source>
</evidence>
<evidence type="ECO:0000313" key="2">
    <source>
        <dbReference type="EMBL" id="KKT82306.1"/>
    </source>
</evidence>
<protein>
    <recommendedName>
        <fullName evidence="4">Protein TolB</fullName>
    </recommendedName>
</protein>
<evidence type="ECO:0008006" key="4">
    <source>
        <dbReference type="Google" id="ProtNLM"/>
    </source>
</evidence>
<dbReference type="SUPFAM" id="SSF82171">
    <property type="entry name" value="DPP6 N-terminal domain-like"/>
    <property type="match status" value="1"/>
</dbReference>
<dbReference type="InterPro" id="IPR011042">
    <property type="entry name" value="6-blade_b-propeller_TolB-like"/>
</dbReference>
<evidence type="ECO:0000313" key="3">
    <source>
        <dbReference type="Proteomes" id="UP000034032"/>
    </source>
</evidence>
<comment type="caution">
    <text evidence="2">The sequence shown here is derived from an EMBL/GenBank/DDBJ whole genome shotgun (WGS) entry which is preliminary data.</text>
</comment>
<dbReference type="Proteomes" id="UP000034032">
    <property type="component" value="Unassembled WGS sequence"/>
</dbReference>
<keyword evidence="1" id="KW-1133">Transmembrane helix</keyword>
<keyword evidence="1" id="KW-0812">Transmembrane</keyword>
<gene>
    <name evidence="2" type="ORF">UW79_C0009G0020</name>
</gene>
<reference evidence="2 3" key="1">
    <citation type="journal article" date="2015" name="Nature">
        <title>rRNA introns, odd ribosomes, and small enigmatic genomes across a large radiation of phyla.</title>
        <authorList>
            <person name="Brown C.T."/>
            <person name="Hug L.A."/>
            <person name="Thomas B.C."/>
            <person name="Sharon I."/>
            <person name="Castelle C.J."/>
            <person name="Singh A."/>
            <person name="Wilkins M.J."/>
            <person name="Williams K.H."/>
            <person name="Banfield J.F."/>
        </authorList>
    </citation>
    <scope>NUCLEOTIDE SEQUENCE [LARGE SCALE GENOMIC DNA]</scope>
</reference>
<dbReference type="EMBL" id="LCJR01000009">
    <property type="protein sequence ID" value="KKT82306.1"/>
    <property type="molecule type" value="Genomic_DNA"/>
</dbReference>
<sequence>MRGATWYNKEITMRLKVYLITILISVVAGTSWYLMGEGGDFEERQTGTILDGFTDNDKSRIKSAESGLILLSQRKAISATDSPEKGVLFYEKETGKVFQVDIANKTESVVSSKVLENFLSTVWAPNKRDVISLFYSPNGNRLSYYDYDAKKAWAYDQSIKSAVFSPDGNSVAYFKTGSEEDGGLNKIFIAQPNGSYTKKILDTRLTDIEMFWPLDSQLSFKTKSSVFMLSKDGALSKFFDAYSETLNVMWSQSGKKVLLSYINPNNGITELWFKNTDFGGEGLLTTGISASDCAWSIDEVNIFCAANKFPGSLETEIRLISTDNGSVKTMGVSAVGSKNLFLSSLEDFLVFTSPLDERLYALKISN</sequence>
<dbReference type="Gene3D" id="2.120.10.30">
    <property type="entry name" value="TolB, C-terminal domain"/>
    <property type="match status" value="1"/>
</dbReference>
<organism evidence="2 3">
    <name type="scientific">Candidatus Yanofskybacteria bacterium GW2011_GWA2_44_9</name>
    <dbReference type="NCBI Taxonomy" id="1619025"/>
    <lineage>
        <taxon>Bacteria</taxon>
        <taxon>Candidatus Yanofskyibacteriota</taxon>
    </lineage>
</organism>
<accession>A0A0G1KEY8</accession>
<name>A0A0G1KEY8_9BACT</name>
<keyword evidence="1" id="KW-0472">Membrane</keyword>